<dbReference type="UniPathway" id="UPA00665"/>
<keyword evidence="4 9" id="KW-0812">Transmembrane</keyword>
<reference evidence="12 13" key="1">
    <citation type="submission" date="2015-04" db="EMBL/GenBank/DDBJ databases">
        <title>Complete Sequence for the Genome of the Thioalkalivibrio versutus D301.</title>
        <authorList>
            <person name="Mu T."/>
            <person name="Zhou J."/>
            <person name="Xu X."/>
        </authorList>
    </citation>
    <scope>NUCLEOTIDE SEQUENCE [LARGE SCALE GENOMIC DNA]</scope>
    <source>
        <strain evidence="12 13">D301</strain>
    </source>
</reference>
<dbReference type="RefSeq" id="WP_018169269.1">
    <property type="nucleotide sequence ID" value="NZ_CP011367.1"/>
</dbReference>
<keyword evidence="2 9" id="KW-1003">Cell membrane</keyword>
<dbReference type="PROSITE" id="PS00855">
    <property type="entry name" value="SPASE_II"/>
    <property type="match status" value="1"/>
</dbReference>
<organism evidence="12 13">
    <name type="scientific">Thioalkalivibrio versutus</name>
    <dbReference type="NCBI Taxonomy" id="106634"/>
    <lineage>
        <taxon>Bacteria</taxon>
        <taxon>Pseudomonadati</taxon>
        <taxon>Pseudomonadota</taxon>
        <taxon>Gammaproteobacteria</taxon>
        <taxon>Chromatiales</taxon>
        <taxon>Ectothiorhodospiraceae</taxon>
        <taxon>Thioalkalivibrio</taxon>
    </lineage>
</organism>
<sequence>MGLRGSGLGPGLLIAVAIVLADQVTKVWAEHALTLFAPVEVTSFFNLSLVYNPGAAFSFLAGAGDWGRWLLTGIAVVIGLLILVWLARLPRQAWWSVTALGLVLGGAIGNLIDRVRYGAVVDFLDFHWAGYHWPAFNVADMAIVVGAITLIVATFIEGDRSHSGNTD</sequence>
<dbReference type="Proteomes" id="UP000064201">
    <property type="component" value="Chromosome"/>
</dbReference>
<evidence type="ECO:0000313" key="13">
    <source>
        <dbReference type="Proteomes" id="UP000064201"/>
    </source>
</evidence>
<dbReference type="HAMAP" id="MF_00161">
    <property type="entry name" value="LspA"/>
    <property type="match status" value="1"/>
</dbReference>
<dbReference type="GO" id="GO:0006508">
    <property type="term" value="P:proteolysis"/>
    <property type="evidence" value="ECO:0007669"/>
    <property type="project" value="UniProtKB-KW"/>
</dbReference>
<keyword evidence="13" id="KW-1185">Reference proteome</keyword>
<evidence type="ECO:0000313" key="12">
    <source>
        <dbReference type="EMBL" id="AKJ93945.1"/>
    </source>
</evidence>
<evidence type="ECO:0000256" key="7">
    <source>
        <dbReference type="ARBA" id="ARBA00022989"/>
    </source>
</evidence>
<dbReference type="InterPro" id="IPR001872">
    <property type="entry name" value="Peptidase_A8"/>
</dbReference>
<comment type="similarity">
    <text evidence="1 9 11">Belongs to the peptidase A8 family.</text>
</comment>
<feature type="active site" evidence="9">
    <location>
        <position position="140"/>
    </location>
</feature>
<evidence type="ECO:0000256" key="2">
    <source>
        <dbReference type="ARBA" id="ARBA00022475"/>
    </source>
</evidence>
<evidence type="ECO:0000256" key="8">
    <source>
        <dbReference type="ARBA" id="ARBA00023136"/>
    </source>
</evidence>
<comment type="function">
    <text evidence="9 10">This protein specifically catalyzes the removal of signal peptides from prolipoproteins.</text>
</comment>
<dbReference type="STRING" id="106634.TVD_00565"/>
<dbReference type="NCBIfam" id="TIGR00077">
    <property type="entry name" value="lspA"/>
    <property type="match status" value="1"/>
</dbReference>
<feature type="transmembrane region" description="Helical" evidence="9">
    <location>
        <begin position="132"/>
        <end position="156"/>
    </location>
</feature>
<evidence type="ECO:0000256" key="3">
    <source>
        <dbReference type="ARBA" id="ARBA00022670"/>
    </source>
</evidence>
<accession>A0A0G3FY80</accession>
<evidence type="ECO:0000256" key="10">
    <source>
        <dbReference type="RuleBase" id="RU000594"/>
    </source>
</evidence>
<dbReference type="EMBL" id="CP011367">
    <property type="protein sequence ID" value="AKJ93945.1"/>
    <property type="molecule type" value="Genomic_DNA"/>
</dbReference>
<keyword evidence="3 9" id="KW-0645">Protease</keyword>
<comment type="catalytic activity">
    <reaction evidence="9 10">
        <text>Release of signal peptides from bacterial membrane prolipoproteins. Hydrolyzes -Xaa-Yaa-Zaa-|-(S,diacylglyceryl)Cys-, in which Xaa is hydrophobic (preferably Leu), and Yaa (Ala or Ser) and Zaa (Gly or Ala) have small, neutral side chains.</text>
        <dbReference type="EC" id="3.4.23.36"/>
    </reaction>
</comment>
<comment type="subcellular location">
    <subcellularLocation>
        <location evidence="9">Cell membrane</location>
        <topology evidence="9">Multi-pass membrane protein</topology>
    </subcellularLocation>
</comment>
<keyword evidence="8 9" id="KW-0472">Membrane</keyword>
<dbReference type="GO" id="GO:0005886">
    <property type="term" value="C:plasma membrane"/>
    <property type="evidence" value="ECO:0007669"/>
    <property type="project" value="UniProtKB-SubCell"/>
</dbReference>
<dbReference type="OrthoDB" id="9810259at2"/>
<name>A0A0G3FY80_9GAMM</name>
<evidence type="ECO:0000256" key="9">
    <source>
        <dbReference type="HAMAP-Rule" id="MF_00161"/>
    </source>
</evidence>
<evidence type="ECO:0000256" key="6">
    <source>
        <dbReference type="ARBA" id="ARBA00022801"/>
    </source>
</evidence>
<dbReference type="KEGG" id="tvr:TVD_00565"/>
<feature type="active site" evidence="9">
    <location>
        <position position="122"/>
    </location>
</feature>
<evidence type="ECO:0000256" key="4">
    <source>
        <dbReference type="ARBA" id="ARBA00022692"/>
    </source>
</evidence>
<evidence type="ECO:0000256" key="1">
    <source>
        <dbReference type="ARBA" id="ARBA00006139"/>
    </source>
</evidence>
<dbReference type="GO" id="GO:0004190">
    <property type="term" value="F:aspartic-type endopeptidase activity"/>
    <property type="evidence" value="ECO:0007669"/>
    <property type="project" value="UniProtKB-UniRule"/>
</dbReference>
<feature type="transmembrane region" description="Helical" evidence="9">
    <location>
        <begin position="93"/>
        <end position="112"/>
    </location>
</feature>
<evidence type="ECO:0000256" key="11">
    <source>
        <dbReference type="RuleBase" id="RU004181"/>
    </source>
</evidence>
<keyword evidence="7 9" id="KW-1133">Transmembrane helix</keyword>
<dbReference type="PANTHER" id="PTHR33695:SF1">
    <property type="entry name" value="LIPOPROTEIN SIGNAL PEPTIDASE"/>
    <property type="match status" value="1"/>
</dbReference>
<protein>
    <recommendedName>
        <fullName evidence="9">Lipoprotein signal peptidase</fullName>
        <ecNumber evidence="9">3.4.23.36</ecNumber>
    </recommendedName>
    <alternativeName>
        <fullName evidence="9">Prolipoprotein signal peptidase</fullName>
    </alternativeName>
    <alternativeName>
        <fullName evidence="9">Signal peptidase II</fullName>
        <shortName evidence="9">SPase II</shortName>
    </alternativeName>
</protein>
<dbReference type="AlphaFoldDB" id="A0A0G3FY80"/>
<evidence type="ECO:0000256" key="5">
    <source>
        <dbReference type="ARBA" id="ARBA00022750"/>
    </source>
</evidence>
<keyword evidence="6 9" id="KW-0378">Hydrolase</keyword>
<comment type="caution">
    <text evidence="9">Lacks conserved residue(s) required for the propagation of feature annotation.</text>
</comment>
<dbReference type="PRINTS" id="PR00781">
    <property type="entry name" value="LIPOSIGPTASE"/>
</dbReference>
<keyword evidence="5 9" id="KW-0064">Aspartyl protease</keyword>
<feature type="transmembrane region" description="Helical" evidence="9">
    <location>
        <begin position="66"/>
        <end position="86"/>
    </location>
</feature>
<dbReference type="PANTHER" id="PTHR33695">
    <property type="entry name" value="LIPOPROTEIN SIGNAL PEPTIDASE"/>
    <property type="match status" value="1"/>
</dbReference>
<dbReference type="PATRIC" id="fig|106634.4.peg.115"/>
<dbReference type="EC" id="3.4.23.36" evidence="9"/>
<dbReference type="Pfam" id="PF01252">
    <property type="entry name" value="Peptidase_A8"/>
    <property type="match status" value="1"/>
</dbReference>
<gene>
    <name evidence="9" type="primary">lspA</name>
    <name evidence="12" type="ORF">TVD_00565</name>
</gene>
<proteinExistence type="inferred from homology"/>
<comment type="pathway">
    <text evidence="9">Protein modification; lipoprotein biosynthesis (signal peptide cleavage).</text>
</comment>